<feature type="compositionally biased region" description="Basic and acidic residues" evidence="1">
    <location>
        <begin position="93"/>
        <end position="104"/>
    </location>
</feature>
<sequence>MRALPDRWNPRLWIRDWLAKPSREEASSGEPLPNRTLIDATMFGSVNTTAQGEPKAVEYGQEVGGHFPTPVLDAFLNRPASATSPAAAFAPRSESEGNERSEQS</sequence>
<feature type="region of interest" description="Disordered" evidence="1">
    <location>
        <begin position="78"/>
        <end position="104"/>
    </location>
</feature>
<proteinExistence type="predicted"/>
<gene>
    <name evidence="2" type="ORF">GAK31_01698</name>
</gene>
<reference evidence="3" key="1">
    <citation type="journal article" date="2020" name="MBio">
        <title>Horizontal gene transfer to a defensive symbiont with a reduced genome amongst a multipartite beetle microbiome.</title>
        <authorList>
            <person name="Waterworth S.C."/>
            <person name="Florez L.V."/>
            <person name="Rees E.R."/>
            <person name="Hertweck C."/>
            <person name="Kaltenpoth M."/>
            <person name="Kwan J.C."/>
        </authorList>
    </citation>
    <scope>NUCLEOTIDE SEQUENCE [LARGE SCALE GENOMIC DNA]</scope>
</reference>
<protein>
    <submittedName>
        <fullName evidence="2">Uncharacterized protein</fullName>
    </submittedName>
</protein>
<evidence type="ECO:0000313" key="2">
    <source>
        <dbReference type="EMBL" id="KAF1016209.1"/>
    </source>
</evidence>
<dbReference type="AlphaFoldDB" id="A0A7V8FI74"/>
<name>A0A7V8FI74_STEMA</name>
<evidence type="ECO:0000256" key="1">
    <source>
        <dbReference type="SAM" id="MobiDB-lite"/>
    </source>
</evidence>
<comment type="caution">
    <text evidence="2">The sequence shown here is derived from an EMBL/GenBank/DDBJ whole genome shotgun (WGS) entry which is preliminary data.</text>
</comment>
<accession>A0A7V8FI74</accession>
<organism evidence="2 3">
    <name type="scientific">Stenotrophomonas maltophilia</name>
    <name type="common">Pseudomonas maltophilia</name>
    <name type="synonym">Xanthomonas maltophilia</name>
    <dbReference type="NCBI Taxonomy" id="40324"/>
    <lineage>
        <taxon>Bacteria</taxon>
        <taxon>Pseudomonadati</taxon>
        <taxon>Pseudomonadota</taxon>
        <taxon>Gammaproteobacteria</taxon>
        <taxon>Lysobacterales</taxon>
        <taxon>Lysobacteraceae</taxon>
        <taxon>Stenotrophomonas</taxon>
        <taxon>Stenotrophomonas maltophilia group</taxon>
    </lineage>
</organism>
<dbReference type="EMBL" id="WNDS01000002">
    <property type="protein sequence ID" value="KAF1016209.1"/>
    <property type="molecule type" value="Genomic_DNA"/>
</dbReference>
<evidence type="ECO:0000313" key="3">
    <source>
        <dbReference type="Proteomes" id="UP000487117"/>
    </source>
</evidence>
<feature type="compositionally biased region" description="Low complexity" evidence="1">
    <location>
        <begin position="79"/>
        <end position="92"/>
    </location>
</feature>
<dbReference type="Proteomes" id="UP000487117">
    <property type="component" value="Unassembled WGS sequence"/>
</dbReference>